<dbReference type="InterPro" id="IPR000182">
    <property type="entry name" value="GNAT_dom"/>
</dbReference>
<dbReference type="RefSeq" id="WP_089354883.1">
    <property type="nucleotide sequence ID" value="NZ_FZPD01000001.1"/>
</dbReference>
<reference evidence="4 5" key="1">
    <citation type="submission" date="2017-06" db="EMBL/GenBank/DDBJ databases">
        <authorList>
            <person name="Kim H.J."/>
            <person name="Triplett B.A."/>
        </authorList>
    </citation>
    <scope>NUCLEOTIDE SEQUENCE [LARGE SCALE GENOMIC DNA]</scope>
    <source>
        <strain evidence="4 5">DSM 19307</strain>
    </source>
</reference>
<dbReference type="Pfam" id="PF13420">
    <property type="entry name" value="Acetyltransf_4"/>
    <property type="match status" value="1"/>
</dbReference>
<dbReference type="Gene3D" id="3.40.630.30">
    <property type="match status" value="1"/>
</dbReference>
<gene>
    <name evidence="4" type="ORF">SAMN05421640_0093</name>
</gene>
<dbReference type="PROSITE" id="PS51186">
    <property type="entry name" value="GNAT"/>
    <property type="match status" value="1"/>
</dbReference>
<evidence type="ECO:0000313" key="5">
    <source>
        <dbReference type="Proteomes" id="UP000198393"/>
    </source>
</evidence>
<dbReference type="PANTHER" id="PTHR43072">
    <property type="entry name" value="N-ACETYLTRANSFERASE"/>
    <property type="match status" value="1"/>
</dbReference>
<name>A0A239EDP6_EKHLU</name>
<dbReference type="Proteomes" id="UP000198393">
    <property type="component" value="Unassembled WGS sequence"/>
</dbReference>
<keyword evidence="5" id="KW-1185">Reference proteome</keyword>
<keyword evidence="2" id="KW-0012">Acyltransferase</keyword>
<keyword evidence="1 4" id="KW-0808">Transferase</keyword>
<evidence type="ECO:0000313" key="4">
    <source>
        <dbReference type="EMBL" id="SNS42727.1"/>
    </source>
</evidence>
<dbReference type="CDD" id="cd04301">
    <property type="entry name" value="NAT_SF"/>
    <property type="match status" value="1"/>
</dbReference>
<organism evidence="4 5">
    <name type="scientific">Ekhidna lutea</name>
    <dbReference type="NCBI Taxonomy" id="447679"/>
    <lineage>
        <taxon>Bacteria</taxon>
        <taxon>Pseudomonadati</taxon>
        <taxon>Bacteroidota</taxon>
        <taxon>Cytophagia</taxon>
        <taxon>Cytophagales</taxon>
        <taxon>Reichenbachiellaceae</taxon>
        <taxon>Ekhidna</taxon>
    </lineage>
</organism>
<feature type="domain" description="N-acetyltransferase" evidence="3">
    <location>
        <begin position="1"/>
        <end position="162"/>
    </location>
</feature>
<dbReference type="GO" id="GO:0016747">
    <property type="term" value="F:acyltransferase activity, transferring groups other than amino-acyl groups"/>
    <property type="evidence" value="ECO:0007669"/>
    <property type="project" value="InterPro"/>
</dbReference>
<sequence length="162" mass="18689">MIRDATNKDAAAIAKIYNHYILHSHSTFEIGPIDENEMISRIERVQNEFHLPWLVLEEDGIILGYAYATQWKARVAYSKTTETSIYLQKDQGGKGYGKPLYSKLMSQLKTLGYHAIIDGMSLPNEASRVLHEKLGFKKIGEFKEVGYKFDRWIDVGYWELIL</sequence>
<dbReference type="InterPro" id="IPR016181">
    <property type="entry name" value="Acyl_CoA_acyltransferase"/>
</dbReference>
<evidence type="ECO:0000259" key="3">
    <source>
        <dbReference type="PROSITE" id="PS51186"/>
    </source>
</evidence>
<dbReference type="EMBL" id="FZPD01000001">
    <property type="protein sequence ID" value="SNS42727.1"/>
    <property type="molecule type" value="Genomic_DNA"/>
</dbReference>
<dbReference type="AlphaFoldDB" id="A0A239EDP6"/>
<proteinExistence type="predicted"/>
<dbReference type="PANTHER" id="PTHR43072:SF23">
    <property type="entry name" value="UPF0039 PROTEIN C11D3.02C"/>
    <property type="match status" value="1"/>
</dbReference>
<accession>A0A239EDP6</accession>
<dbReference type="OrthoDB" id="9799096at2"/>
<evidence type="ECO:0000256" key="2">
    <source>
        <dbReference type="ARBA" id="ARBA00023315"/>
    </source>
</evidence>
<evidence type="ECO:0000256" key="1">
    <source>
        <dbReference type="ARBA" id="ARBA00022679"/>
    </source>
</evidence>
<dbReference type="SUPFAM" id="SSF55729">
    <property type="entry name" value="Acyl-CoA N-acyltransferases (Nat)"/>
    <property type="match status" value="1"/>
</dbReference>
<protein>
    <submittedName>
        <fullName evidence="4">Phosphinothricin acetyltransferase</fullName>
    </submittedName>
</protein>